<organism evidence="1 2">
    <name type="scientific">Fasciola hepatica</name>
    <name type="common">Liver fluke</name>
    <dbReference type="NCBI Taxonomy" id="6192"/>
    <lineage>
        <taxon>Eukaryota</taxon>
        <taxon>Metazoa</taxon>
        <taxon>Spiralia</taxon>
        <taxon>Lophotrochozoa</taxon>
        <taxon>Platyhelminthes</taxon>
        <taxon>Trematoda</taxon>
        <taxon>Digenea</taxon>
        <taxon>Plagiorchiida</taxon>
        <taxon>Echinostomata</taxon>
        <taxon>Echinostomatoidea</taxon>
        <taxon>Fasciolidae</taxon>
        <taxon>Fasciola</taxon>
    </lineage>
</organism>
<reference evidence="1 2" key="1">
    <citation type="submission" date="2024-08" db="EMBL/GenBank/DDBJ databases">
        <authorList>
            <person name="Paterson S."/>
        </authorList>
    </citation>
    <scope>NUCLEOTIDE SEQUENCE [LARGE SCALE GENOMIC DNA]</scope>
</reference>
<dbReference type="AlphaFoldDB" id="A0ABC9HF16"/>
<gene>
    <name evidence="1" type="ORF">FHB240107_LOCUS4463</name>
</gene>
<dbReference type="Proteomes" id="UP001189180">
    <property type="component" value="Unassembled WGS sequence"/>
</dbReference>
<protein>
    <submittedName>
        <fullName evidence="1">Uncharacterized protein</fullName>
    </submittedName>
</protein>
<proteinExistence type="predicted"/>
<accession>A0ABC9HF16</accession>
<keyword evidence="2" id="KW-1185">Reference proteome</keyword>
<evidence type="ECO:0000313" key="2">
    <source>
        <dbReference type="Proteomes" id="UP001189180"/>
    </source>
</evidence>
<dbReference type="EMBL" id="CANUEZ050000192">
    <property type="protein sequence ID" value="CAM0512053.1"/>
    <property type="molecule type" value="Genomic_DNA"/>
</dbReference>
<sequence length="142" mass="16187">MTLQSWYRWERVGSNCIHLLGYIKVQSGCNNVISEHGVVFDADHRNHVDVFWPLSTRAVHSIEKGIRSEAAERDRRARSRASSSLAARRFTVSSACIRAILFRFRSLTGTWSSSFRFALIPWNATLHGEQMSIETECAELIC</sequence>
<evidence type="ECO:0000313" key="1">
    <source>
        <dbReference type="EMBL" id="CAM0512053.1"/>
    </source>
</evidence>
<comment type="caution">
    <text evidence="1">The sequence shown here is derived from an EMBL/GenBank/DDBJ whole genome shotgun (WGS) entry which is preliminary data.</text>
</comment>
<name>A0ABC9HF16_FASHE</name>